<proteinExistence type="predicted"/>
<evidence type="ECO:0000313" key="2">
    <source>
        <dbReference type="Proteomes" id="UP000886523"/>
    </source>
</evidence>
<dbReference type="OrthoDB" id="3346152at2759"/>
<dbReference type="Proteomes" id="UP000886523">
    <property type="component" value="Unassembled WGS sequence"/>
</dbReference>
<dbReference type="EMBL" id="MU128959">
    <property type="protein sequence ID" value="KAF9514580.1"/>
    <property type="molecule type" value="Genomic_DNA"/>
</dbReference>
<organism evidence="1 2">
    <name type="scientific">Hydnum rufescens UP504</name>
    <dbReference type="NCBI Taxonomy" id="1448309"/>
    <lineage>
        <taxon>Eukaryota</taxon>
        <taxon>Fungi</taxon>
        <taxon>Dikarya</taxon>
        <taxon>Basidiomycota</taxon>
        <taxon>Agaricomycotina</taxon>
        <taxon>Agaricomycetes</taxon>
        <taxon>Cantharellales</taxon>
        <taxon>Hydnaceae</taxon>
        <taxon>Hydnum</taxon>
    </lineage>
</organism>
<accession>A0A9P6AZ81</accession>
<dbReference type="AlphaFoldDB" id="A0A9P6AZ81"/>
<sequence length="60" mass="6978">MKIILEGEFWLEILDEESKGKIIKAVPRDIIRIGKGMHVSFSSPTHGKAFYVGQRDYQQW</sequence>
<dbReference type="InterPro" id="IPR011051">
    <property type="entry name" value="RmlC_Cupin_sf"/>
</dbReference>
<gene>
    <name evidence="1" type="ORF">BS47DRAFT_1342895</name>
</gene>
<evidence type="ECO:0000313" key="1">
    <source>
        <dbReference type="EMBL" id="KAF9514580.1"/>
    </source>
</evidence>
<reference evidence="1" key="1">
    <citation type="journal article" date="2020" name="Nat. Commun.">
        <title>Large-scale genome sequencing of mycorrhizal fungi provides insights into the early evolution of symbiotic traits.</title>
        <authorList>
            <person name="Miyauchi S."/>
            <person name="Kiss E."/>
            <person name="Kuo A."/>
            <person name="Drula E."/>
            <person name="Kohler A."/>
            <person name="Sanchez-Garcia M."/>
            <person name="Morin E."/>
            <person name="Andreopoulos B."/>
            <person name="Barry K.W."/>
            <person name="Bonito G."/>
            <person name="Buee M."/>
            <person name="Carver A."/>
            <person name="Chen C."/>
            <person name="Cichocki N."/>
            <person name="Clum A."/>
            <person name="Culley D."/>
            <person name="Crous P.W."/>
            <person name="Fauchery L."/>
            <person name="Girlanda M."/>
            <person name="Hayes R.D."/>
            <person name="Keri Z."/>
            <person name="LaButti K."/>
            <person name="Lipzen A."/>
            <person name="Lombard V."/>
            <person name="Magnuson J."/>
            <person name="Maillard F."/>
            <person name="Murat C."/>
            <person name="Nolan M."/>
            <person name="Ohm R.A."/>
            <person name="Pangilinan J."/>
            <person name="Pereira M.F."/>
            <person name="Perotto S."/>
            <person name="Peter M."/>
            <person name="Pfister S."/>
            <person name="Riley R."/>
            <person name="Sitrit Y."/>
            <person name="Stielow J.B."/>
            <person name="Szollosi G."/>
            <person name="Zifcakova L."/>
            <person name="Stursova M."/>
            <person name="Spatafora J.W."/>
            <person name="Tedersoo L."/>
            <person name="Vaario L.M."/>
            <person name="Yamada A."/>
            <person name="Yan M."/>
            <person name="Wang P."/>
            <person name="Xu J."/>
            <person name="Bruns T."/>
            <person name="Baldrian P."/>
            <person name="Vilgalys R."/>
            <person name="Dunand C."/>
            <person name="Henrissat B."/>
            <person name="Grigoriev I.V."/>
            <person name="Hibbett D."/>
            <person name="Nagy L.G."/>
            <person name="Martin F.M."/>
        </authorList>
    </citation>
    <scope>NUCLEOTIDE SEQUENCE</scope>
    <source>
        <strain evidence="1">UP504</strain>
    </source>
</reference>
<dbReference type="Gene3D" id="2.60.120.10">
    <property type="entry name" value="Jelly Rolls"/>
    <property type="match status" value="1"/>
</dbReference>
<dbReference type="SUPFAM" id="SSF51182">
    <property type="entry name" value="RmlC-like cupins"/>
    <property type="match status" value="1"/>
</dbReference>
<keyword evidence="2" id="KW-1185">Reference proteome</keyword>
<dbReference type="InterPro" id="IPR014710">
    <property type="entry name" value="RmlC-like_jellyroll"/>
</dbReference>
<protein>
    <submittedName>
        <fullName evidence="1">Uncharacterized protein</fullName>
    </submittedName>
</protein>
<comment type="caution">
    <text evidence="1">The sequence shown here is derived from an EMBL/GenBank/DDBJ whole genome shotgun (WGS) entry which is preliminary data.</text>
</comment>
<name>A0A9P6AZ81_9AGAM</name>